<dbReference type="OrthoDB" id="2691415at2759"/>
<gene>
    <name evidence="3" type="ORF">PCANC_16487</name>
</gene>
<dbReference type="Proteomes" id="UP000235388">
    <property type="component" value="Unassembled WGS sequence"/>
</dbReference>
<evidence type="ECO:0000259" key="2">
    <source>
        <dbReference type="Pfam" id="PF03732"/>
    </source>
</evidence>
<dbReference type="EMBL" id="PGCJ01000883">
    <property type="protein sequence ID" value="PLW15930.1"/>
    <property type="molecule type" value="Genomic_DNA"/>
</dbReference>
<evidence type="ECO:0000313" key="4">
    <source>
        <dbReference type="Proteomes" id="UP000235388"/>
    </source>
</evidence>
<keyword evidence="4" id="KW-1185">Reference proteome</keyword>
<protein>
    <recommendedName>
        <fullName evidence="2">Retrotransposon gag domain-containing protein</fullName>
    </recommendedName>
</protein>
<dbReference type="AlphaFoldDB" id="A0A2N5SRW5"/>
<accession>A0A2N5SRW5</accession>
<proteinExistence type="predicted"/>
<sequence>MDVVNARLYKKPKSRQPPAKRPLPPPDAKAPDPSPPAPATAQTTNSFVLAKPKTFNGTRGTLAENFVSQIGLHAPTYPEQFPNNSSKVAFAISFLTDYAATWAQPYTTKLFAGTPVAFLEFLNNFKARFFNLNRKHQAEVALRSIYQTSMVAAYMQAFNMHACALEWSKSTLNESIPARPEGEEMALQAGNTIEAIRSGHPNPIPRSTSTPAPDPNAMDLLAFQDSSGNWTG</sequence>
<dbReference type="InterPro" id="IPR005162">
    <property type="entry name" value="Retrotrans_gag_dom"/>
</dbReference>
<dbReference type="STRING" id="200324.A0A2N5SRW5"/>
<feature type="domain" description="Retrotransposon gag" evidence="2">
    <location>
        <begin position="90"/>
        <end position="169"/>
    </location>
</feature>
<feature type="region of interest" description="Disordered" evidence="1">
    <location>
        <begin position="196"/>
        <end position="220"/>
    </location>
</feature>
<name>A0A2N5SRW5_9BASI</name>
<dbReference type="Pfam" id="PF03732">
    <property type="entry name" value="Retrotrans_gag"/>
    <property type="match status" value="1"/>
</dbReference>
<feature type="compositionally biased region" description="Pro residues" evidence="1">
    <location>
        <begin position="19"/>
        <end position="38"/>
    </location>
</feature>
<evidence type="ECO:0000256" key="1">
    <source>
        <dbReference type="SAM" id="MobiDB-lite"/>
    </source>
</evidence>
<comment type="caution">
    <text evidence="3">The sequence shown here is derived from an EMBL/GenBank/DDBJ whole genome shotgun (WGS) entry which is preliminary data.</text>
</comment>
<organism evidence="3 4">
    <name type="scientific">Puccinia coronata f. sp. avenae</name>
    <dbReference type="NCBI Taxonomy" id="200324"/>
    <lineage>
        <taxon>Eukaryota</taxon>
        <taxon>Fungi</taxon>
        <taxon>Dikarya</taxon>
        <taxon>Basidiomycota</taxon>
        <taxon>Pucciniomycotina</taxon>
        <taxon>Pucciniomycetes</taxon>
        <taxon>Pucciniales</taxon>
        <taxon>Pucciniaceae</taxon>
        <taxon>Puccinia</taxon>
    </lineage>
</organism>
<evidence type="ECO:0000313" key="3">
    <source>
        <dbReference type="EMBL" id="PLW15930.1"/>
    </source>
</evidence>
<feature type="region of interest" description="Disordered" evidence="1">
    <location>
        <begin position="1"/>
        <end position="46"/>
    </location>
</feature>
<reference evidence="3 4" key="1">
    <citation type="submission" date="2017-11" db="EMBL/GenBank/DDBJ databases">
        <title>De novo assembly and phasing of dikaryotic genomes from two isolates of Puccinia coronata f. sp. avenae, the causal agent of oat crown rust.</title>
        <authorList>
            <person name="Miller M.E."/>
            <person name="Zhang Y."/>
            <person name="Omidvar V."/>
            <person name="Sperschneider J."/>
            <person name="Schwessinger B."/>
            <person name="Raley C."/>
            <person name="Palmer J.M."/>
            <person name="Garnica D."/>
            <person name="Upadhyaya N."/>
            <person name="Rathjen J."/>
            <person name="Taylor J.M."/>
            <person name="Park R.F."/>
            <person name="Dodds P.N."/>
            <person name="Hirsch C.D."/>
            <person name="Kianian S.F."/>
            <person name="Figueroa M."/>
        </authorList>
    </citation>
    <scope>NUCLEOTIDE SEQUENCE [LARGE SCALE GENOMIC DNA]</scope>
    <source>
        <strain evidence="3">12NC29</strain>
    </source>
</reference>